<dbReference type="Proteomes" id="UP001597139">
    <property type="component" value="Unassembled WGS sequence"/>
</dbReference>
<name>A0ABD6BPF4_9EURY</name>
<evidence type="ECO:0000313" key="2">
    <source>
        <dbReference type="EMBL" id="MFD1566988.1"/>
    </source>
</evidence>
<dbReference type="AlphaFoldDB" id="A0ABD6BPF4"/>
<keyword evidence="3" id="KW-1185">Reference proteome</keyword>
<proteinExistence type="predicted"/>
<reference evidence="2 3" key="1">
    <citation type="journal article" date="2019" name="Int. J. Syst. Evol. Microbiol.">
        <title>The Global Catalogue of Microorganisms (GCM) 10K type strain sequencing project: providing services to taxonomists for standard genome sequencing and annotation.</title>
        <authorList>
            <consortium name="The Broad Institute Genomics Platform"/>
            <consortium name="The Broad Institute Genome Sequencing Center for Infectious Disease"/>
            <person name="Wu L."/>
            <person name="Ma J."/>
        </authorList>
    </citation>
    <scope>NUCLEOTIDE SEQUENCE [LARGE SCALE GENOMIC DNA]</scope>
    <source>
        <strain evidence="2 3">CGMCC 1.12859</strain>
    </source>
</reference>
<sequence>MDYLAKALHRATYDRVAYEPIREDFISWYVSAYRDLGIEEQIDWDNGRIVEKAIEARTEAQSYEPDTTLNTAIKVTSEVDAFIKSVSALLTLVGFLLGGVLAMFGLYNPYSTSISVLSWAFSSGALIFPGGALPFYALLKYTVQTNSELIRQYNADLVVSIGRITRAERRRELTTAFYIHHSSLCSTKQVPVIVFLGLLRAISPGMYGLVSYRLKQDISEYEGSNFWKIAGKEYSRLKRGRYPRISE</sequence>
<keyword evidence="1" id="KW-0812">Transmembrane</keyword>
<protein>
    <recommendedName>
        <fullName evidence="4">Transmembrane protein</fullName>
    </recommendedName>
</protein>
<accession>A0ABD6BPF4</accession>
<organism evidence="2 3">
    <name type="scientific">Halolamina litorea</name>
    <dbReference type="NCBI Taxonomy" id="1515593"/>
    <lineage>
        <taxon>Archaea</taxon>
        <taxon>Methanobacteriati</taxon>
        <taxon>Methanobacteriota</taxon>
        <taxon>Stenosarchaea group</taxon>
        <taxon>Halobacteria</taxon>
        <taxon>Halobacteriales</taxon>
        <taxon>Haloferacaceae</taxon>
    </lineage>
</organism>
<evidence type="ECO:0000256" key="1">
    <source>
        <dbReference type="SAM" id="Phobius"/>
    </source>
</evidence>
<keyword evidence="1" id="KW-1133">Transmembrane helix</keyword>
<gene>
    <name evidence="2" type="ORF">ACFSAU_05755</name>
</gene>
<evidence type="ECO:0000313" key="3">
    <source>
        <dbReference type="Proteomes" id="UP001597139"/>
    </source>
</evidence>
<dbReference type="RefSeq" id="WP_267646568.1">
    <property type="nucleotide sequence ID" value="NZ_JANHGR010000001.1"/>
</dbReference>
<keyword evidence="1" id="KW-0472">Membrane</keyword>
<comment type="caution">
    <text evidence="2">The sequence shown here is derived from an EMBL/GenBank/DDBJ whole genome shotgun (WGS) entry which is preliminary data.</text>
</comment>
<feature type="transmembrane region" description="Helical" evidence="1">
    <location>
        <begin position="119"/>
        <end position="139"/>
    </location>
</feature>
<feature type="transmembrane region" description="Helical" evidence="1">
    <location>
        <begin position="86"/>
        <end position="107"/>
    </location>
</feature>
<dbReference type="EMBL" id="JBHUCZ010000002">
    <property type="protein sequence ID" value="MFD1566988.1"/>
    <property type="molecule type" value="Genomic_DNA"/>
</dbReference>
<evidence type="ECO:0008006" key="4">
    <source>
        <dbReference type="Google" id="ProtNLM"/>
    </source>
</evidence>